<organism evidence="1">
    <name type="scientific">Craspedostauros australis</name>
    <dbReference type="NCBI Taxonomy" id="1486917"/>
    <lineage>
        <taxon>Eukaryota</taxon>
        <taxon>Sar</taxon>
        <taxon>Stramenopiles</taxon>
        <taxon>Ochrophyta</taxon>
        <taxon>Bacillariophyta</taxon>
        <taxon>Bacillariophyceae</taxon>
        <taxon>Bacillariophycidae</taxon>
        <taxon>Naviculales</taxon>
        <taxon>Naviculaceae</taxon>
        <taxon>Craspedostauros</taxon>
    </lineage>
</organism>
<proteinExistence type="predicted"/>
<sequence>MVTPETSIPTSGSLSQRGRVVSNSSRLIMNVPCFPRTWIVPRSPQGARVEALEVEPNKPCGLPTTGVLLNVATSNNHHECPNQKRKDKTASIRTHVLFPTHKPWCSIARTVVQNISVPWYDYFYPVPT</sequence>
<name>A0A7R9ZIF5_9STRA</name>
<protein>
    <submittedName>
        <fullName evidence="1">Uncharacterized protein</fullName>
    </submittedName>
</protein>
<evidence type="ECO:0000313" key="1">
    <source>
        <dbReference type="EMBL" id="CAD8329502.1"/>
    </source>
</evidence>
<gene>
    <name evidence="1" type="ORF">CAUS1442_LOCUS1600</name>
</gene>
<accession>A0A7R9ZIF5</accession>
<dbReference type="AlphaFoldDB" id="A0A7R9ZIF5"/>
<reference evidence="1" key="1">
    <citation type="submission" date="2021-01" db="EMBL/GenBank/DDBJ databases">
        <authorList>
            <person name="Corre E."/>
            <person name="Pelletier E."/>
            <person name="Niang G."/>
            <person name="Scheremetjew M."/>
            <person name="Finn R."/>
            <person name="Kale V."/>
            <person name="Holt S."/>
            <person name="Cochrane G."/>
            <person name="Meng A."/>
            <person name="Brown T."/>
            <person name="Cohen L."/>
        </authorList>
    </citation>
    <scope>NUCLEOTIDE SEQUENCE</scope>
    <source>
        <strain evidence="1">CCMP3328</strain>
    </source>
</reference>
<dbReference type="EMBL" id="HBEF01002589">
    <property type="protein sequence ID" value="CAD8329502.1"/>
    <property type="molecule type" value="Transcribed_RNA"/>
</dbReference>